<name>A0A9D1G0P9_9FIRM</name>
<protein>
    <submittedName>
        <fullName evidence="4">GNAT family N-acetyltransferase</fullName>
    </submittedName>
</protein>
<gene>
    <name evidence="4" type="ORF">IAA84_07565</name>
</gene>
<accession>A0A9D1G0P9</accession>
<dbReference type="PROSITE" id="PS51186">
    <property type="entry name" value="GNAT"/>
    <property type="match status" value="1"/>
</dbReference>
<feature type="domain" description="N-acetyltransferase" evidence="3">
    <location>
        <begin position="3"/>
        <end position="148"/>
    </location>
</feature>
<dbReference type="EMBL" id="DVJN01000153">
    <property type="protein sequence ID" value="HIS92852.1"/>
    <property type="molecule type" value="Genomic_DNA"/>
</dbReference>
<reference evidence="4" key="1">
    <citation type="submission" date="2020-10" db="EMBL/GenBank/DDBJ databases">
        <authorList>
            <person name="Gilroy R."/>
        </authorList>
    </citation>
    <scope>NUCLEOTIDE SEQUENCE</scope>
    <source>
        <strain evidence="4">13766</strain>
    </source>
</reference>
<dbReference type="InterPro" id="IPR000182">
    <property type="entry name" value="GNAT_dom"/>
</dbReference>
<evidence type="ECO:0000259" key="3">
    <source>
        <dbReference type="PROSITE" id="PS51186"/>
    </source>
</evidence>
<dbReference type="AlphaFoldDB" id="A0A9D1G0P9"/>
<evidence type="ECO:0000313" key="4">
    <source>
        <dbReference type="EMBL" id="HIS92852.1"/>
    </source>
</evidence>
<reference evidence="4" key="2">
    <citation type="journal article" date="2021" name="PeerJ">
        <title>Extensive microbial diversity within the chicken gut microbiome revealed by metagenomics and culture.</title>
        <authorList>
            <person name="Gilroy R."/>
            <person name="Ravi A."/>
            <person name="Getino M."/>
            <person name="Pursley I."/>
            <person name="Horton D.L."/>
            <person name="Alikhan N.F."/>
            <person name="Baker D."/>
            <person name="Gharbi K."/>
            <person name="Hall N."/>
            <person name="Watson M."/>
            <person name="Adriaenssens E.M."/>
            <person name="Foster-Nyarko E."/>
            <person name="Jarju S."/>
            <person name="Secka A."/>
            <person name="Antonio M."/>
            <person name="Oren A."/>
            <person name="Chaudhuri R.R."/>
            <person name="La Ragione R."/>
            <person name="Hildebrand F."/>
            <person name="Pallen M.J."/>
        </authorList>
    </citation>
    <scope>NUCLEOTIDE SEQUENCE</scope>
    <source>
        <strain evidence="4">13766</strain>
    </source>
</reference>
<dbReference type="Gene3D" id="3.40.630.30">
    <property type="match status" value="1"/>
</dbReference>
<evidence type="ECO:0000313" key="5">
    <source>
        <dbReference type="Proteomes" id="UP000824140"/>
    </source>
</evidence>
<evidence type="ECO:0000256" key="1">
    <source>
        <dbReference type="ARBA" id="ARBA00022679"/>
    </source>
</evidence>
<dbReference type="Proteomes" id="UP000824140">
    <property type="component" value="Unassembled WGS sequence"/>
</dbReference>
<keyword evidence="1" id="KW-0808">Transferase</keyword>
<dbReference type="InterPro" id="IPR016181">
    <property type="entry name" value="Acyl_CoA_acyltransferase"/>
</dbReference>
<dbReference type="GO" id="GO:0016747">
    <property type="term" value="F:acyltransferase activity, transferring groups other than amino-acyl groups"/>
    <property type="evidence" value="ECO:0007669"/>
    <property type="project" value="InterPro"/>
</dbReference>
<dbReference type="InterPro" id="IPR050832">
    <property type="entry name" value="Bact_Acetyltransf"/>
</dbReference>
<proteinExistence type="predicted"/>
<keyword evidence="2" id="KW-0012">Acyltransferase</keyword>
<dbReference type="PANTHER" id="PTHR43877">
    <property type="entry name" value="AMINOALKYLPHOSPHONATE N-ACETYLTRANSFERASE-RELATED-RELATED"/>
    <property type="match status" value="1"/>
</dbReference>
<dbReference type="CDD" id="cd04301">
    <property type="entry name" value="NAT_SF"/>
    <property type="match status" value="1"/>
</dbReference>
<dbReference type="SUPFAM" id="SSF55729">
    <property type="entry name" value="Acyl-CoA N-acyltransferases (Nat)"/>
    <property type="match status" value="1"/>
</dbReference>
<comment type="caution">
    <text evidence="4">The sequence shown here is derived from an EMBL/GenBank/DDBJ whole genome shotgun (WGS) entry which is preliminary data.</text>
</comment>
<organism evidence="4 5">
    <name type="scientific">Candidatus Alectryocaccomicrobium excrementavium</name>
    <dbReference type="NCBI Taxonomy" id="2840668"/>
    <lineage>
        <taxon>Bacteria</taxon>
        <taxon>Bacillati</taxon>
        <taxon>Bacillota</taxon>
        <taxon>Clostridia</taxon>
        <taxon>Candidatus Alectryocaccomicrobium</taxon>
    </lineage>
</organism>
<evidence type="ECO:0000256" key="2">
    <source>
        <dbReference type="ARBA" id="ARBA00023315"/>
    </source>
</evidence>
<sequence>MRVQFRRLTEADLPKIMRMNQDFRQGFADPEATQRFLQNPANWFFAALWEETVIGFAYGYALPRLNGSKNMLYLHEVGVAQRYQRQGIGMQMMCALQNICVKSNIGKIFLFTGSRNAPANALYRKLGGEVSPSSGGNDTAYFFPIQLSEIQ</sequence>
<dbReference type="PANTHER" id="PTHR43877:SF2">
    <property type="entry name" value="AMINOALKYLPHOSPHONATE N-ACETYLTRANSFERASE-RELATED"/>
    <property type="match status" value="1"/>
</dbReference>
<dbReference type="Pfam" id="PF00583">
    <property type="entry name" value="Acetyltransf_1"/>
    <property type="match status" value="1"/>
</dbReference>